<accession>A0A162JRL9</accession>
<dbReference type="AlphaFoldDB" id="A0A162JRL9"/>
<organism evidence="1 2">
    <name type="scientific">Tistrella mobilis</name>
    <dbReference type="NCBI Taxonomy" id="171437"/>
    <lineage>
        <taxon>Bacteria</taxon>
        <taxon>Pseudomonadati</taxon>
        <taxon>Pseudomonadota</taxon>
        <taxon>Alphaproteobacteria</taxon>
        <taxon>Geminicoccales</taxon>
        <taxon>Geminicoccaceae</taxon>
        <taxon>Tistrella</taxon>
    </lineage>
</organism>
<dbReference type="RefSeq" id="WP_062769860.1">
    <property type="nucleotide sequence ID" value="NZ_CP121045.1"/>
</dbReference>
<gene>
    <name evidence="1" type="ORF">AUP44_16350</name>
</gene>
<dbReference type="EMBL" id="LPZR01000218">
    <property type="protein sequence ID" value="KYO49733.1"/>
    <property type="molecule type" value="Genomic_DNA"/>
</dbReference>
<proteinExistence type="predicted"/>
<evidence type="ECO:0000313" key="2">
    <source>
        <dbReference type="Proteomes" id="UP000075787"/>
    </source>
</evidence>
<dbReference type="Proteomes" id="UP000075787">
    <property type="component" value="Unassembled WGS sequence"/>
</dbReference>
<dbReference type="GeneID" id="97241322"/>
<dbReference type="InterPro" id="IPR021251">
    <property type="entry name" value="DUF2793"/>
</dbReference>
<reference evidence="1 2" key="1">
    <citation type="submission" date="2015-12" db="EMBL/GenBank/DDBJ databases">
        <title>Genome sequence of Tistrella mobilis MCCC 1A02139.</title>
        <authorList>
            <person name="Lu L."/>
            <person name="Lai Q."/>
            <person name="Shao Z."/>
            <person name="Qian P."/>
        </authorList>
    </citation>
    <scope>NUCLEOTIDE SEQUENCE [LARGE SCALE GENOMIC DNA]</scope>
    <source>
        <strain evidence="1 2">MCCC 1A02139</strain>
    </source>
</reference>
<sequence length="484" mass="48961">MADATPRLGLPLLAAAQAQKHVTHNEALTVLDVLAQIAVKSRSQTLPPANPAEGDAYLIPFGASGAWAWRDGQLALWTAGGWRFITARDGWVVLVEAEQAFVVRRAGAWTATTMLAHSHATTEVTGLDAALATRVSKAGDVITGRLDVGQKLVVGDSSAVDAEGLVVRHPTAATVSAHVNAGGEAALALREAGSRKGGLAWQGGNMRLRTDIAAPLVLATQGVDRLTVPADRAALGIGTAAPAQGLHLAGSAVGLRLQATGGAARSWDLIQTADGHLEVMDAGVGTAMIRLRSVTAAEGAEAVMIGGHAGVSARFYNVAGSGGGPACALALGVNGTTGRSLNAAGTINAAGADFAEYVPLAPDCRAVTPGTVVGIDQDGRVTDRFEAAIAFAVVSTAPALVGGDTGGDQPAARIAFAGRVPLRLAGPVVPGRVAIAMADGAGEILARCLGSDERLDDPCDPRILGRVWRPLGPDTAEIAVRAGA</sequence>
<protein>
    <recommendedName>
        <fullName evidence="3">DUF2793 domain-containing protein</fullName>
    </recommendedName>
</protein>
<comment type="caution">
    <text evidence="1">The sequence shown here is derived from an EMBL/GenBank/DDBJ whole genome shotgun (WGS) entry which is preliminary data.</text>
</comment>
<name>A0A162JRL9_9PROT</name>
<evidence type="ECO:0000313" key="1">
    <source>
        <dbReference type="EMBL" id="KYO49733.1"/>
    </source>
</evidence>
<evidence type="ECO:0008006" key="3">
    <source>
        <dbReference type="Google" id="ProtNLM"/>
    </source>
</evidence>
<dbReference type="Pfam" id="PF10983">
    <property type="entry name" value="DUF2793"/>
    <property type="match status" value="1"/>
</dbReference>